<dbReference type="Pfam" id="PF22936">
    <property type="entry name" value="Pol_BBD"/>
    <property type="match status" value="1"/>
</dbReference>
<evidence type="ECO:0000259" key="3">
    <source>
        <dbReference type="PROSITE" id="PS50158"/>
    </source>
</evidence>
<keyword evidence="1" id="KW-0862">Zinc</keyword>
<dbReference type="OrthoDB" id="1436560at2759"/>
<reference evidence="5" key="1">
    <citation type="submission" date="2019-07" db="EMBL/GenBank/DDBJ databases">
        <title>De Novo Assembly of kiwifruit Actinidia rufa.</title>
        <authorList>
            <person name="Sugita-Konishi S."/>
            <person name="Sato K."/>
            <person name="Mori E."/>
            <person name="Abe Y."/>
            <person name="Kisaki G."/>
            <person name="Hamano K."/>
            <person name="Suezawa K."/>
            <person name="Otani M."/>
            <person name="Fukuda T."/>
            <person name="Manabe T."/>
            <person name="Gomi K."/>
            <person name="Tabuchi M."/>
            <person name="Akimitsu K."/>
            <person name="Kataoka I."/>
        </authorList>
    </citation>
    <scope>NUCLEOTIDE SEQUENCE [LARGE SCALE GENOMIC DNA]</scope>
    <source>
        <strain evidence="5">cv. Fuchu</strain>
    </source>
</reference>
<gene>
    <name evidence="4" type="ORF">Acr_00g0021180</name>
</gene>
<evidence type="ECO:0000256" key="2">
    <source>
        <dbReference type="SAM" id="MobiDB-lite"/>
    </source>
</evidence>
<protein>
    <recommendedName>
        <fullName evidence="3">CCHC-type domain-containing protein</fullName>
    </recommendedName>
</protein>
<dbReference type="InterPro" id="IPR054722">
    <property type="entry name" value="PolX-like_BBD"/>
</dbReference>
<evidence type="ECO:0000256" key="1">
    <source>
        <dbReference type="PROSITE-ProRule" id="PRU00047"/>
    </source>
</evidence>
<dbReference type="SUPFAM" id="SSF57756">
    <property type="entry name" value="Retrovirus zinc finger-like domains"/>
    <property type="match status" value="1"/>
</dbReference>
<dbReference type="InterPro" id="IPR036875">
    <property type="entry name" value="Znf_CCHC_sf"/>
</dbReference>
<keyword evidence="1" id="KW-0479">Metal-binding</keyword>
<dbReference type="GO" id="GO:0003676">
    <property type="term" value="F:nucleic acid binding"/>
    <property type="evidence" value="ECO:0007669"/>
    <property type="project" value="InterPro"/>
</dbReference>
<dbReference type="EMBL" id="BJWL01000159">
    <property type="protein sequence ID" value="GFS32179.1"/>
    <property type="molecule type" value="Genomic_DNA"/>
</dbReference>
<dbReference type="AlphaFoldDB" id="A0A7J0DCH8"/>
<keyword evidence="5" id="KW-1185">Reference proteome</keyword>
<evidence type="ECO:0000313" key="5">
    <source>
        <dbReference type="Proteomes" id="UP000585474"/>
    </source>
</evidence>
<organism evidence="4 5">
    <name type="scientific">Actinidia rufa</name>
    <dbReference type="NCBI Taxonomy" id="165716"/>
    <lineage>
        <taxon>Eukaryota</taxon>
        <taxon>Viridiplantae</taxon>
        <taxon>Streptophyta</taxon>
        <taxon>Embryophyta</taxon>
        <taxon>Tracheophyta</taxon>
        <taxon>Spermatophyta</taxon>
        <taxon>Magnoliopsida</taxon>
        <taxon>eudicotyledons</taxon>
        <taxon>Gunneridae</taxon>
        <taxon>Pentapetalae</taxon>
        <taxon>asterids</taxon>
        <taxon>Ericales</taxon>
        <taxon>Actinidiaceae</taxon>
        <taxon>Actinidia</taxon>
    </lineage>
</organism>
<comment type="caution">
    <text evidence="4">The sequence shown here is derived from an EMBL/GenBank/DDBJ whole genome shotgun (WGS) entry which is preliminary data.</text>
</comment>
<dbReference type="PANTHER" id="PTHR47592">
    <property type="entry name" value="PBF68 PROTEIN"/>
    <property type="match status" value="1"/>
</dbReference>
<feature type="domain" description="CCHC-type" evidence="3">
    <location>
        <begin position="97"/>
        <end position="111"/>
    </location>
</feature>
<proteinExistence type="predicted"/>
<dbReference type="PROSITE" id="PS50158">
    <property type="entry name" value="ZF_CCHC"/>
    <property type="match status" value="1"/>
</dbReference>
<dbReference type="Proteomes" id="UP000585474">
    <property type="component" value="Unassembled WGS sequence"/>
</dbReference>
<evidence type="ECO:0000313" key="4">
    <source>
        <dbReference type="EMBL" id="GFS32179.1"/>
    </source>
</evidence>
<feature type="region of interest" description="Disordered" evidence="2">
    <location>
        <begin position="64"/>
        <end position="93"/>
    </location>
</feature>
<dbReference type="Gene3D" id="4.10.60.10">
    <property type="entry name" value="Zinc finger, CCHC-type"/>
    <property type="match status" value="1"/>
</dbReference>
<dbReference type="PANTHER" id="PTHR47592:SF27">
    <property type="entry name" value="OS08G0421700 PROTEIN"/>
    <property type="match status" value="1"/>
</dbReference>
<dbReference type="GO" id="GO:0008270">
    <property type="term" value="F:zinc ion binding"/>
    <property type="evidence" value="ECO:0007669"/>
    <property type="project" value="UniProtKB-KW"/>
</dbReference>
<keyword evidence="1" id="KW-0863">Zinc-finger</keyword>
<name>A0A7J0DCH8_9ERIC</name>
<feature type="compositionally biased region" description="Low complexity" evidence="2">
    <location>
        <begin position="81"/>
        <end position="93"/>
    </location>
</feature>
<sequence>MTQIRPALATTEIERRESSFKILDVERFLDYGIELSWEFSYCEDCRRGDDFVLRSSFEDEESAALAVQSGNQEKKSDDISGRSNGSSSSSRGNGVQCYYCKEFGHLKRDCPLRKNKGKKCDDASSCNSLVIADEGDLLTVSEDINTSSHDEWILDSDCTMHVCSKKEFFDTFQERDGGSLFLGDGTPCDIQGVGNVNIKIFDGAVRTLGGVTYITKLRRRNLISLSRMDFNGCKYFARGGAMKITRGGKVLMEGKKCKGLYRLIGKTVYSTKI</sequence>
<dbReference type="Pfam" id="PF00098">
    <property type="entry name" value="zf-CCHC"/>
    <property type="match status" value="1"/>
</dbReference>
<dbReference type="InterPro" id="IPR001878">
    <property type="entry name" value="Znf_CCHC"/>
</dbReference>
<accession>A0A7J0DCH8</accession>
<dbReference type="SMART" id="SM00343">
    <property type="entry name" value="ZnF_C2HC"/>
    <property type="match status" value="1"/>
</dbReference>